<comment type="caution">
    <text evidence="1">The sequence shown here is derived from an EMBL/GenBank/DDBJ whole genome shotgun (WGS) entry which is preliminary data.</text>
</comment>
<dbReference type="RefSeq" id="WP_184294804.1">
    <property type="nucleotide sequence ID" value="NZ_JACHXO010000004.1"/>
</dbReference>
<evidence type="ECO:0000313" key="2">
    <source>
        <dbReference type="Proteomes" id="UP000574369"/>
    </source>
</evidence>
<protein>
    <submittedName>
        <fullName evidence="1">Uncharacterized protein</fullName>
    </submittedName>
</protein>
<name>A0ABR6GVU7_9BURK</name>
<evidence type="ECO:0000313" key="1">
    <source>
        <dbReference type="EMBL" id="MBB3195359.1"/>
    </source>
</evidence>
<accession>A0ABR6GVU7</accession>
<organism evidence="1 2">
    <name type="scientific">Roseateles terrae</name>
    <dbReference type="NCBI Taxonomy" id="431060"/>
    <lineage>
        <taxon>Bacteria</taxon>
        <taxon>Pseudomonadati</taxon>
        <taxon>Pseudomonadota</taxon>
        <taxon>Betaproteobacteria</taxon>
        <taxon>Burkholderiales</taxon>
        <taxon>Sphaerotilaceae</taxon>
        <taxon>Roseateles</taxon>
    </lineage>
</organism>
<dbReference type="Proteomes" id="UP000574369">
    <property type="component" value="Unassembled WGS sequence"/>
</dbReference>
<gene>
    <name evidence="1" type="ORF">FHS28_002762</name>
</gene>
<reference evidence="1 2" key="1">
    <citation type="submission" date="2020-08" db="EMBL/GenBank/DDBJ databases">
        <title>Genomic Encyclopedia of Type Strains, Phase III (KMG-III): the genomes of soil and plant-associated and newly described type strains.</title>
        <authorList>
            <person name="Whitman W."/>
        </authorList>
    </citation>
    <scope>NUCLEOTIDE SEQUENCE [LARGE SCALE GENOMIC DNA]</scope>
    <source>
        <strain evidence="1 2">CECT 7247</strain>
    </source>
</reference>
<keyword evidence="2" id="KW-1185">Reference proteome</keyword>
<sequence>MPTSSSTTATAMRSVAQNGVLSQLSMREQHMGYTPSHDGRNQSSRVALTRVPGGQALGAPERHAAAHETMHAPHFGALTVALERQHQELDTRPLPLSADQEAQIAQLPPDFQASARRMLGGEQGLSPAGRAEAERRMANTFMMTARNGAPPAHGASPYEESAPSIRPESFNSMLVPPHLASQAHMVQMDMRRAGRPMPPVQVVPMEPMAVAPQYNAQNGAPVTIPSGIQAPGYGNAVFGQTREAGVDTHLVRVPPEFPPHR</sequence>
<proteinExistence type="predicted"/>
<dbReference type="EMBL" id="JACHXO010000004">
    <property type="protein sequence ID" value="MBB3195359.1"/>
    <property type="molecule type" value="Genomic_DNA"/>
</dbReference>